<evidence type="ECO:0000259" key="10">
    <source>
        <dbReference type="PROSITE" id="PS50262"/>
    </source>
</evidence>
<sequence>MDHNISNLSPFLNSTSTPFNMSYLRPAIYYSLPYRVLGTITATIILMVGLLGNLLVITVIIWSPKMRSPTNCYLVSLSFSDLLFLLHATAPFIWELYIMIGQWTLGSHACRLVVAMQYFCVDVSALSMAAFSVERWVAICHPIRAHTLCTVSRALKIIAGVWIFCAAYNCVWLFTIDTYAVEYVYGTYQTCTYKFSRVRYSTVYLLDFVLYYTLPLGLIFVMYTQIAMRLFNFQKPVWMRISPSNSCKIGNTVGRGGLHGTKTWDEDAGRHLERVRYREFRSRKQVVKMLMAVVVLFAVFWFPYRTWVVYNSFAKEKRIDYWFTLFVKTMAYLNSTVNPILYNAMSKKFRRAFRLLIMKARCFGRPCKMNRVLGSRRTECLRSRDYRRQIQEQRQRIFYQNTEHEEQSIKMLKVSAGPEILNEQIDIC</sequence>
<dbReference type="WBParaSite" id="MCU_000815-RA">
    <property type="protein sequence ID" value="MCU_000815-RA"/>
    <property type="gene ID" value="MCU_000815"/>
</dbReference>
<feature type="transmembrane region" description="Helical" evidence="9">
    <location>
        <begin position="209"/>
        <end position="231"/>
    </location>
</feature>
<keyword evidence="4 8" id="KW-0812">Transmembrane</keyword>
<accession>A0A5K3EIP4</accession>
<feature type="transmembrane region" description="Helical" evidence="9">
    <location>
        <begin position="74"/>
        <end position="94"/>
    </location>
</feature>
<evidence type="ECO:0000256" key="7">
    <source>
        <dbReference type="ARBA" id="ARBA00032251"/>
    </source>
</evidence>
<dbReference type="PRINTS" id="PR00751">
    <property type="entry name" value="THYROLIBRINR"/>
</dbReference>
<reference evidence="11" key="1">
    <citation type="submission" date="2019-11" db="UniProtKB">
        <authorList>
            <consortium name="WormBaseParasite"/>
        </authorList>
    </citation>
    <scope>IDENTIFICATION</scope>
</reference>
<feature type="transmembrane region" description="Helical" evidence="9">
    <location>
        <begin position="322"/>
        <end position="344"/>
    </location>
</feature>
<keyword evidence="6 9" id="KW-0472">Membrane</keyword>
<dbReference type="PROSITE" id="PS50262">
    <property type="entry name" value="G_PROTEIN_RECEP_F1_2"/>
    <property type="match status" value="1"/>
</dbReference>
<dbReference type="PANTHER" id="PTHR46061:SF3">
    <property type="entry name" value="THYROTROPIN-RELEASING HORMONE RECEPTOR"/>
    <property type="match status" value="1"/>
</dbReference>
<evidence type="ECO:0000256" key="9">
    <source>
        <dbReference type="SAM" id="Phobius"/>
    </source>
</evidence>
<dbReference type="Pfam" id="PF00001">
    <property type="entry name" value="7tm_1"/>
    <property type="match status" value="1"/>
</dbReference>
<proteinExistence type="inferred from homology"/>
<protein>
    <recommendedName>
        <fullName evidence="3">Thyrotropin-releasing hormone receptor</fullName>
    </recommendedName>
    <alternativeName>
        <fullName evidence="7">Thyroliberin receptor</fullName>
    </alternativeName>
</protein>
<organism evidence="11">
    <name type="scientific">Mesocestoides corti</name>
    <name type="common">Flatworm</name>
    <dbReference type="NCBI Taxonomy" id="53468"/>
    <lineage>
        <taxon>Eukaryota</taxon>
        <taxon>Metazoa</taxon>
        <taxon>Spiralia</taxon>
        <taxon>Lophotrochozoa</taxon>
        <taxon>Platyhelminthes</taxon>
        <taxon>Cestoda</taxon>
        <taxon>Eucestoda</taxon>
        <taxon>Cyclophyllidea</taxon>
        <taxon>Mesocestoididae</taxon>
        <taxon>Mesocestoides</taxon>
    </lineage>
</organism>
<keyword evidence="8" id="KW-0807">Transducer</keyword>
<dbReference type="GO" id="GO:0016020">
    <property type="term" value="C:membrane"/>
    <property type="evidence" value="ECO:0007669"/>
    <property type="project" value="UniProtKB-SubCell"/>
</dbReference>
<evidence type="ECO:0000256" key="5">
    <source>
        <dbReference type="ARBA" id="ARBA00022989"/>
    </source>
</evidence>
<evidence type="ECO:0000256" key="1">
    <source>
        <dbReference type="ARBA" id="ARBA00004100"/>
    </source>
</evidence>
<dbReference type="PANTHER" id="PTHR46061">
    <property type="entry name" value="THYROTROPIN-RELEASING HORMONE RECEPTOR"/>
    <property type="match status" value="1"/>
</dbReference>
<comment type="subcellular location">
    <subcellularLocation>
        <location evidence="2">Membrane</location>
    </subcellularLocation>
</comment>
<dbReference type="PROSITE" id="PS00237">
    <property type="entry name" value="G_PROTEIN_RECEP_F1_1"/>
    <property type="match status" value="1"/>
</dbReference>
<keyword evidence="8" id="KW-0297">G-protein coupled receptor</keyword>
<dbReference type="InterPro" id="IPR002120">
    <property type="entry name" value="TRH_rcpt_1"/>
</dbReference>
<comment type="function">
    <text evidence="1">Receptor for thyrotropin-releasing hormone (TRH). Upon ligand binding, this G-protein-coupled receptor triggers activation of the phosphatidylinositol (IP3)-calcium-protein kinase C (PKC) pathway.</text>
</comment>
<feature type="domain" description="G-protein coupled receptors family 1 profile" evidence="10">
    <location>
        <begin position="52"/>
        <end position="342"/>
    </location>
</feature>
<dbReference type="PRINTS" id="PR01846">
    <property type="entry name" value="TRHRFAMILY"/>
</dbReference>
<dbReference type="GO" id="GO:0004997">
    <property type="term" value="F:thyrotropin-releasing hormone receptor activity"/>
    <property type="evidence" value="ECO:0007669"/>
    <property type="project" value="InterPro"/>
</dbReference>
<evidence type="ECO:0000256" key="2">
    <source>
        <dbReference type="ARBA" id="ARBA00004370"/>
    </source>
</evidence>
<feature type="transmembrane region" description="Helical" evidence="9">
    <location>
        <begin position="286"/>
        <end position="302"/>
    </location>
</feature>
<evidence type="ECO:0000256" key="6">
    <source>
        <dbReference type="ARBA" id="ARBA00023136"/>
    </source>
</evidence>
<keyword evidence="5 9" id="KW-1133">Transmembrane helix</keyword>
<evidence type="ECO:0000256" key="8">
    <source>
        <dbReference type="RuleBase" id="RU000688"/>
    </source>
</evidence>
<evidence type="ECO:0000256" key="4">
    <source>
        <dbReference type="ARBA" id="ARBA00022692"/>
    </source>
</evidence>
<dbReference type="InterPro" id="IPR000276">
    <property type="entry name" value="GPCR_Rhodpsn"/>
</dbReference>
<dbReference type="AlphaFoldDB" id="A0A5K3EIP4"/>
<evidence type="ECO:0000313" key="11">
    <source>
        <dbReference type="WBParaSite" id="MCU_000815-RA"/>
    </source>
</evidence>
<dbReference type="SUPFAM" id="SSF81321">
    <property type="entry name" value="Family A G protein-coupled receptor-like"/>
    <property type="match status" value="1"/>
</dbReference>
<name>A0A5K3EIP4_MESCO</name>
<dbReference type="Gene3D" id="1.20.1070.10">
    <property type="entry name" value="Rhodopsin 7-helix transmembrane proteins"/>
    <property type="match status" value="1"/>
</dbReference>
<dbReference type="InterPro" id="IPR017452">
    <property type="entry name" value="GPCR_Rhodpsn_7TM"/>
</dbReference>
<feature type="transmembrane region" description="Helical" evidence="9">
    <location>
        <begin position="36"/>
        <end position="62"/>
    </location>
</feature>
<feature type="transmembrane region" description="Helical" evidence="9">
    <location>
        <begin position="114"/>
        <end position="133"/>
    </location>
</feature>
<feature type="transmembrane region" description="Helical" evidence="9">
    <location>
        <begin position="154"/>
        <end position="174"/>
    </location>
</feature>
<keyword evidence="8" id="KW-0675">Receptor</keyword>
<comment type="similarity">
    <text evidence="8">Belongs to the G-protein coupled receptor 1 family.</text>
</comment>
<dbReference type="PRINTS" id="PR00237">
    <property type="entry name" value="GPCRRHODOPSN"/>
</dbReference>
<evidence type="ECO:0000256" key="3">
    <source>
        <dbReference type="ARBA" id="ARBA00018873"/>
    </source>
</evidence>